<dbReference type="PANTHER" id="PTHR43118">
    <property type="entry name" value="RHAMNOGALACTURONAN LYASE (EUROFUNG)"/>
    <property type="match status" value="1"/>
</dbReference>
<protein>
    <recommendedName>
        <fullName evidence="4">FG-GAP repeat protein</fullName>
    </recommendedName>
</protein>
<feature type="chain" id="PRO_5046469992" description="FG-GAP repeat protein" evidence="1">
    <location>
        <begin position="24"/>
        <end position="574"/>
    </location>
</feature>
<reference evidence="3" key="1">
    <citation type="journal article" date="2019" name="Int. J. Syst. Evol. Microbiol.">
        <title>The Global Catalogue of Microorganisms (GCM) 10K type strain sequencing project: providing services to taxonomists for standard genome sequencing and annotation.</title>
        <authorList>
            <consortium name="The Broad Institute Genomics Platform"/>
            <consortium name="The Broad Institute Genome Sequencing Center for Infectious Disease"/>
            <person name="Wu L."/>
            <person name="Ma J."/>
        </authorList>
    </citation>
    <scope>NUCLEOTIDE SEQUENCE [LARGE SCALE GENOMIC DNA]</scope>
    <source>
        <strain evidence="3">CECT 7706</strain>
    </source>
</reference>
<accession>A0ABT8CAE8</accession>
<keyword evidence="3" id="KW-1185">Reference proteome</keyword>
<dbReference type="Proteomes" id="UP001236663">
    <property type="component" value="Unassembled WGS sequence"/>
</dbReference>
<evidence type="ECO:0000256" key="1">
    <source>
        <dbReference type="SAM" id="SignalP"/>
    </source>
</evidence>
<proteinExistence type="predicted"/>
<evidence type="ECO:0008006" key="4">
    <source>
        <dbReference type="Google" id="ProtNLM"/>
    </source>
</evidence>
<dbReference type="InterPro" id="IPR028994">
    <property type="entry name" value="Integrin_alpha_N"/>
</dbReference>
<sequence length="574" mass="65008">MRMKIIFLSALGAWLFSTQALQARQIIIPASSFLEEIPKGNQITSPWGPRPTWLYNNTGLILNSKTNLMLPLEVAVAGTYNLFVRSSGSKQEGSFKVAINDEVTDAKFGETENWQWKKGGVFTLKAGRNDVKITRIEPGSVFDVMVLTTAEDLDEEEIKKQQLHPDVKLLQEYEIPYSNAVKFGDVTGDGKTDFLVFERDYTTRMFDHHGSELWSWKAPERYSKERSEFEAPGVIWDFDGDGKSEVVHWRMTPDNKEWLVMADGENGEIKNKVLWPTAELPHKYNNFRLAIAKLTPGAPNEIAVFTDYGGTITICAYDASLKQLWKHTEIRKKDNLGHYIYPVDLNDDGIDEVLVGSLLLDAKGQEVWDRFELMPDNHDHADSYKFTDINGDGKIDIATANSETGVFIYEGMTGEIIWQNVAEHTQQIQVGDFLKGEPAPQIVAGARTYGNRSIGEPYLSSQLYWFSNSGELIKKWPGQPINGNPDFVLGDWKGNGKQELFWYKFRINDQGKGELYFPDGVFHMFDFLGDGSEEVITIESGFLRIYGSKSAQNGVDKKVNKDYLKSNVVNHTHY</sequence>
<gene>
    <name evidence="2" type="ORF">QWZ15_12240</name>
</gene>
<evidence type="ECO:0000313" key="2">
    <source>
        <dbReference type="EMBL" id="MDN3688603.1"/>
    </source>
</evidence>
<dbReference type="InterPro" id="IPR034641">
    <property type="entry name" value="RGL11"/>
</dbReference>
<keyword evidence="1" id="KW-0732">Signal</keyword>
<name>A0ABT8CAE8_9BACT</name>
<dbReference type="SUPFAM" id="SSF69318">
    <property type="entry name" value="Integrin alpha N-terminal domain"/>
    <property type="match status" value="1"/>
</dbReference>
<organism evidence="2 3">
    <name type="scientific">Cyclobacterium jeungdonense</name>
    <dbReference type="NCBI Taxonomy" id="708087"/>
    <lineage>
        <taxon>Bacteria</taxon>
        <taxon>Pseudomonadati</taxon>
        <taxon>Bacteroidota</taxon>
        <taxon>Cytophagia</taxon>
        <taxon>Cytophagales</taxon>
        <taxon>Cyclobacteriaceae</taxon>
        <taxon>Cyclobacterium</taxon>
    </lineage>
</organism>
<comment type="caution">
    <text evidence="2">The sequence shown here is derived from an EMBL/GenBank/DDBJ whole genome shotgun (WGS) entry which is preliminary data.</text>
</comment>
<evidence type="ECO:0000313" key="3">
    <source>
        <dbReference type="Proteomes" id="UP001236663"/>
    </source>
</evidence>
<feature type="signal peptide" evidence="1">
    <location>
        <begin position="1"/>
        <end position="23"/>
    </location>
</feature>
<dbReference type="EMBL" id="JAUFQS010000010">
    <property type="protein sequence ID" value="MDN3688603.1"/>
    <property type="molecule type" value="Genomic_DNA"/>
</dbReference>
<dbReference type="Gene3D" id="2.60.120.260">
    <property type="entry name" value="Galactose-binding domain-like"/>
    <property type="match status" value="1"/>
</dbReference>
<dbReference type="PANTHER" id="PTHR43118:SF1">
    <property type="entry name" value="RHAMNOGALACTURONAN LYASE (EUROFUNG)"/>
    <property type="match status" value="1"/>
</dbReference>